<keyword evidence="5 8" id="KW-0067">ATP-binding</keyword>
<dbReference type="InterPro" id="IPR016064">
    <property type="entry name" value="NAD/diacylglycerol_kinase_sf"/>
</dbReference>
<dbReference type="InterPro" id="IPR017438">
    <property type="entry name" value="ATP-NAD_kinase_N"/>
</dbReference>
<dbReference type="EMBL" id="QMQX01000220">
    <property type="protein sequence ID" value="RLE49263.1"/>
    <property type="molecule type" value="Genomic_DNA"/>
</dbReference>
<evidence type="ECO:0000256" key="2">
    <source>
        <dbReference type="ARBA" id="ARBA00022679"/>
    </source>
</evidence>
<dbReference type="InterPro" id="IPR017437">
    <property type="entry name" value="ATP-NAD_kinase_PpnK-typ_C"/>
</dbReference>
<dbReference type="GO" id="GO:0006741">
    <property type="term" value="P:NADP+ biosynthetic process"/>
    <property type="evidence" value="ECO:0007669"/>
    <property type="project" value="UniProtKB-UniRule"/>
</dbReference>
<proteinExistence type="inferred from homology"/>
<feature type="binding site" evidence="8">
    <location>
        <position position="166"/>
    </location>
    <ligand>
        <name>NAD(+)</name>
        <dbReference type="ChEBI" id="CHEBI:57540"/>
    </ligand>
</feature>
<dbReference type="HAMAP" id="MF_00361">
    <property type="entry name" value="NAD_kinase"/>
    <property type="match status" value="1"/>
</dbReference>
<organism evidence="9 10">
    <name type="scientific">Thermoproteota archaeon</name>
    <dbReference type="NCBI Taxonomy" id="2056631"/>
    <lineage>
        <taxon>Archaea</taxon>
        <taxon>Thermoproteota</taxon>
    </lineage>
</organism>
<evidence type="ECO:0000256" key="4">
    <source>
        <dbReference type="ARBA" id="ARBA00022777"/>
    </source>
</evidence>
<reference evidence="9 10" key="1">
    <citation type="submission" date="2018-06" db="EMBL/GenBank/DDBJ databases">
        <title>Extensive metabolic versatility and redundancy in microbially diverse, dynamic hydrothermal sediments.</title>
        <authorList>
            <person name="Dombrowski N."/>
            <person name="Teske A."/>
            <person name="Baker B.J."/>
        </authorList>
    </citation>
    <scope>NUCLEOTIDE SEQUENCE [LARGE SCALE GENOMIC DNA]</scope>
    <source>
        <strain evidence="9">B34_G17</strain>
    </source>
</reference>
<dbReference type="PANTHER" id="PTHR20275">
    <property type="entry name" value="NAD KINASE"/>
    <property type="match status" value="1"/>
</dbReference>
<evidence type="ECO:0000313" key="10">
    <source>
        <dbReference type="Proteomes" id="UP000272051"/>
    </source>
</evidence>
<protein>
    <recommendedName>
        <fullName evidence="8">NAD kinase</fullName>
        <ecNumber evidence="8">2.7.1.23</ecNumber>
    </recommendedName>
    <alternativeName>
        <fullName evidence="8">ATP-dependent NAD kinase</fullName>
    </alternativeName>
</protein>
<dbReference type="Pfam" id="PF20143">
    <property type="entry name" value="NAD_kinase_C"/>
    <property type="match status" value="1"/>
</dbReference>
<comment type="cofactor">
    <cofactor evidence="8">
        <name>a divalent metal cation</name>
        <dbReference type="ChEBI" id="CHEBI:60240"/>
    </cofactor>
</comment>
<comment type="catalytic activity">
    <reaction evidence="8">
        <text>NAD(+) + ATP = ADP + NADP(+) + H(+)</text>
        <dbReference type="Rhea" id="RHEA:18629"/>
        <dbReference type="ChEBI" id="CHEBI:15378"/>
        <dbReference type="ChEBI" id="CHEBI:30616"/>
        <dbReference type="ChEBI" id="CHEBI:57540"/>
        <dbReference type="ChEBI" id="CHEBI:58349"/>
        <dbReference type="ChEBI" id="CHEBI:456216"/>
        <dbReference type="EC" id="2.7.1.23"/>
    </reaction>
</comment>
<dbReference type="Gene3D" id="3.40.50.10330">
    <property type="entry name" value="Probable inorganic polyphosphate/atp-NAD kinase, domain 1"/>
    <property type="match status" value="1"/>
</dbReference>
<gene>
    <name evidence="8" type="primary">nadK</name>
    <name evidence="9" type="ORF">DRJ33_08435</name>
</gene>
<feature type="binding site" evidence="8">
    <location>
        <begin position="179"/>
        <end position="184"/>
    </location>
    <ligand>
        <name>NAD(+)</name>
        <dbReference type="ChEBI" id="CHEBI:57540"/>
    </ligand>
</feature>
<feature type="binding site" evidence="8">
    <location>
        <begin position="138"/>
        <end position="139"/>
    </location>
    <ligand>
        <name>NAD(+)</name>
        <dbReference type="ChEBI" id="CHEBI:57540"/>
    </ligand>
</feature>
<dbReference type="GO" id="GO:0005524">
    <property type="term" value="F:ATP binding"/>
    <property type="evidence" value="ECO:0007669"/>
    <property type="project" value="UniProtKB-KW"/>
</dbReference>
<dbReference type="Proteomes" id="UP000272051">
    <property type="component" value="Unassembled WGS sequence"/>
</dbReference>
<evidence type="ECO:0000256" key="3">
    <source>
        <dbReference type="ARBA" id="ARBA00022741"/>
    </source>
</evidence>
<dbReference type="PANTHER" id="PTHR20275:SF43">
    <property type="entry name" value="BIFUNCTIONAL NADP PHOSPHATASE_NAD KINASE"/>
    <property type="match status" value="1"/>
</dbReference>
<evidence type="ECO:0000313" key="9">
    <source>
        <dbReference type="EMBL" id="RLE49263.1"/>
    </source>
</evidence>
<feature type="binding site" evidence="8">
    <location>
        <position position="73"/>
    </location>
    <ligand>
        <name>NAD(+)</name>
        <dbReference type="ChEBI" id="CHEBI:57540"/>
    </ligand>
</feature>
<dbReference type="EC" id="2.7.1.23" evidence="8"/>
<dbReference type="GO" id="GO:0019674">
    <property type="term" value="P:NAD+ metabolic process"/>
    <property type="evidence" value="ECO:0007669"/>
    <property type="project" value="InterPro"/>
</dbReference>
<dbReference type="SUPFAM" id="SSF111331">
    <property type="entry name" value="NAD kinase/diacylglycerol kinase-like"/>
    <property type="match status" value="1"/>
</dbReference>
<dbReference type="Gene3D" id="2.60.200.30">
    <property type="entry name" value="Probable inorganic polyphosphate/atp-NAD kinase, domain 2"/>
    <property type="match status" value="1"/>
</dbReference>
<accession>A0A497EPI9</accession>
<comment type="function">
    <text evidence="8">Involved in the regulation of the intracellular balance of NAD and NADP, and is a key enzyme in the biosynthesis of NADP. Catalyzes specifically the phosphorylation on 2'-hydroxyl of the adenosine moiety of NAD to yield NADP.</text>
</comment>
<feature type="active site" description="Proton acceptor" evidence="8">
    <location>
        <position position="68"/>
    </location>
</feature>
<evidence type="ECO:0000256" key="7">
    <source>
        <dbReference type="ARBA" id="ARBA00023027"/>
    </source>
</evidence>
<keyword evidence="2 8" id="KW-0808">Transferase</keyword>
<keyword evidence="7 8" id="KW-0520">NAD</keyword>
<keyword evidence="4 8" id="KW-0418">Kinase</keyword>
<dbReference type="AlphaFoldDB" id="A0A497EPI9"/>
<comment type="similarity">
    <text evidence="8">Belongs to the NAD kinase family.</text>
</comment>
<name>A0A497EPI9_9CREN</name>
<keyword evidence="6 8" id="KW-0521">NADP</keyword>
<dbReference type="GO" id="GO:0046872">
    <property type="term" value="F:metal ion binding"/>
    <property type="evidence" value="ECO:0007669"/>
    <property type="project" value="UniProtKB-UniRule"/>
</dbReference>
<comment type="caution">
    <text evidence="9">The sequence shown here is derived from an EMBL/GenBank/DDBJ whole genome shotgun (WGS) entry which is preliminary data.</text>
</comment>
<keyword evidence="3 8" id="KW-0547">Nucleotide-binding</keyword>
<keyword evidence="1 8" id="KW-0963">Cytoplasm</keyword>
<comment type="subcellular location">
    <subcellularLocation>
        <location evidence="8">Cytoplasm</location>
    </subcellularLocation>
</comment>
<dbReference type="GO" id="GO:0005737">
    <property type="term" value="C:cytoplasm"/>
    <property type="evidence" value="ECO:0007669"/>
    <property type="project" value="UniProtKB-SubCell"/>
</dbReference>
<dbReference type="GO" id="GO:0003951">
    <property type="term" value="F:NAD+ kinase activity"/>
    <property type="evidence" value="ECO:0007669"/>
    <property type="project" value="UniProtKB-UniRule"/>
</dbReference>
<sequence>MKVKKVEKIGIVTKGSEDALSLAKEVMEYCEKVGVKYVVDKATASKLGVRGINVEDMDIDAAIAIGGDGTILRLAQKLKNPSTPILGINLGAIGFLSSVEPSQALWAIEKIVSGDYQVEERTKVASFYRTARLPDALNEVLVVTSTPAKVINVEILREDYTLFRGKLDGVIVSTATGSTAYALSAGGAFIDPCLDVIEVAFICPTDIGIRPVVLPRSASIKIRVLEGGAAAQIVVDGQFYLPIDFSETVEVRLSEHKAVFIVFDRWRAYRKYRARTGSSDA</sequence>
<evidence type="ECO:0000256" key="8">
    <source>
        <dbReference type="HAMAP-Rule" id="MF_00361"/>
    </source>
</evidence>
<evidence type="ECO:0000256" key="1">
    <source>
        <dbReference type="ARBA" id="ARBA00022490"/>
    </source>
</evidence>
<feature type="binding site" evidence="8">
    <location>
        <position position="149"/>
    </location>
    <ligand>
        <name>NAD(+)</name>
        <dbReference type="ChEBI" id="CHEBI:57540"/>
    </ligand>
</feature>
<evidence type="ECO:0000256" key="6">
    <source>
        <dbReference type="ARBA" id="ARBA00022857"/>
    </source>
</evidence>
<evidence type="ECO:0000256" key="5">
    <source>
        <dbReference type="ARBA" id="ARBA00022840"/>
    </source>
</evidence>
<feature type="binding site" evidence="8">
    <location>
        <position position="238"/>
    </location>
    <ligand>
        <name>NAD(+)</name>
        <dbReference type="ChEBI" id="CHEBI:57540"/>
    </ligand>
</feature>
<feature type="binding site" evidence="8">
    <location>
        <position position="168"/>
    </location>
    <ligand>
        <name>NAD(+)</name>
        <dbReference type="ChEBI" id="CHEBI:57540"/>
    </ligand>
</feature>
<dbReference type="Pfam" id="PF01513">
    <property type="entry name" value="NAD_kinase"/>
    <property type="match status" value="1"/>
</dbReference>
<feature type="binding site" evidence="8">
    <location>
        <begin position="68"/>
        <end position="69"/>
    </location>
    <ligand>
        <name>NAD(+)</name>
        <dbReference type="ChEBI" id="CHEBI:57540"/>
    </ligand>
</feature>
<comment type="caution">
    <text evidence="8">Lacks conserved residue(s) required for the propagation of feature annotation.</text>
</comment>
<dbReference type="InterPro" id="IPR002504">
    <property type="entry name" value="NADK"/>
</dbReference>